<dbReference type="PANTHER" id="PTHR30055:SF234">
    <property type="entry name" value="HTH-TYPE TRANSCRIPTIONAL REGULATOR BETI"/>
    <property type="match status" value="1"/>
</dbReference>
<proteinExistence type="predicted"/>
<dbReference type="STRING" id="1324957.K933_00227"/>
<dbReference type="InterPro" id="IPR009057">
    <property type="entry name" value="Homeodomain-like_sf"/>
</dbReference>
<reference evidence="7 8" key="1">
    <citation type="journal article" date="2013" name="Genome Announc.">
        <title>Draft Genome Sequence of 'Candidatus Halobonum tyrrellensis' Strain G22, Isolated from the Hypersaline Waters of Lake Tyrrell, Australia.</title>
        <authorList>
            <person name="Ugalde J.A."/>
            <person name="Narasingarao P."/>
            <person name="Kuo S."/>
            <person name="Podell S."/>
            <person name="Allen E.E."/>
        </authorList>
    </citation>
    <scope>NUCLEOTIDE SEQUENCE [LARGE SCALE GENOMIC DNA]</scope>
    <source>
        <strain evidence="7 8">G22</strain>
    </source>
</reference>
<evidence type="ECO:0000256" key="3">
    <source>
        <dbReference type="ARBA" id="ARBA00023125"/>
    </source>
</evidence>
<dbReference type="InterPro" id="IPR039538">
    <property type="entry name" value="BetI_C"/>
</dbReference>
<dbReference type="Pfam" id="PF13977">
    <property type="entry name" value="TetR_C_6"/>
    <property type="match status" value="1"/>
</dbReference>
<feature type="DNA-binding region" description="H-T-H motif" evidence="5">
    <location>
        <begin position="36"/>
        <end position="55"/>
    </location>
</feature>
<keyword evidence="3 5" id="KW-0238">DNA-binding</keyword>
<dbReference type="EMBL" id="ASGZ01000002">
    <property type="protein sequence ID" value="ESP89942.1"/>
    <property type="molecule type" value="Genomic_DNA"/>
</dbReference>
<dbReference type="PATRIC" id="fig|1324957.4.peg.47"/>
<dbReference type="InterPro" id="IPR050109">
    <property type="entry name" value="HTH-type_TetR-like_transc_reg"/>
</dbReference>
<dbReference type="OrthoDB" id="135877at2157"/>
<dbReference type="InterPro" id="IPR001647">
    <property type="entry name" value="HTH_TetR"/>
</dbReference>
<protein>
    <submittedName>
        <fullName evidence="7">Transcription regulator</fullName>
    </submittedName>
</protein>
<dbReference type="InterPro" id="IPR036271">
    <property type="entry name" value="Tet_transcr_reg_TetR-rel_C_sf"/>
</dbReference>
<dbReference type="Pfam" id="PF00440">
    <property type="entry name" value="TetR_N"/>
    <property type="match status" value="1"/>
</dbReference>
<dbReference type="PANTHER" id="PTHR30055">
    <property type="entry name" value="HTH-TYPE TRANSCRIPTIONAL REGULATOR RUTR"/>
    <property type="match status" value="1"/>
</dbReference>
<dbReference type="GO" id="GO:0000976">
    <property type="term" value="F:transcription cis-regulatory region binding"/>
    <property type="evidence" value="ECO:0007669"/>
    <property type="project" value="TreeGrafter"/>
</dbReference>
<evidence type="ECO:0000259" key="6">
    <source>
        <dbReference type="PROSITE" id="PS50977"/>
    </source>
</evidence>
<dbReference type="GO" id="GO:0003700">
    <property type="term" value="F:DNA-binding transcription factor activity"/>
    <property type="evidence" value="ECO:0007669"/>
    <property type="project" value="TreeGrafter"/>
</dbReference>
<sequence>MDSGWDSTDGKWSAAEEAIMHATYRALLTHGYANLSISRIAEEFDKSKASIYYHYDSKDELLVAFLDFAADRFEALFDTQVGEDPSADLEHVVEKLLPLDPAEEQRQLHSVQVELRAQAVTEEAFREQFSKLDDRIVATVRDIIERGIAEGEFRDVDSTRVAEHVLAVVNGAMYGRATAERKSTAAVRVSLSSYLDAELHRGE</sequence>
<keyword evidence="8" id="KW-1185">Reference proteome</keyword>
<evidence type="ECO:0000313" key="7">
    <source>
        <dbReference type="EMBL" id="ESP89942.1"/>
    </source>
</evidence>
<evidence type="ECO:0000313" key="8">
    <source>
        <dbReference type="Proteomes" id="UP000017840"/>
    </source>
</evidence>
<feature type="domain" description="HTH tetR-type" evidence="6">
    <location>
        <begin position="13"/>
        <end position="73"/>
    </location>
</feature>
<dbReference type="PROSITE" id="PS50977">
    <property type="entry name" value="HTH_TETR_2"/>
    <property type="match status" value="1"/>
</dbReference>
<name>V4J3H9_9EURY</name>
<keyword evidence="1" id="KW-0678">Repressor</keyword>
<keyword evidence="4" id="KW-0804">Transcription</keyword>
<evidence type="ECO:0000256" key="5">
    <source>
        <dbReference type="PROSITE-ProRule" id="PRU00335"/>
    </source>
</evidence>
<evidence type="ECO:0000256" key="1">
    <source>
        <dbReference type="ARBA" id="ARBA00022491"/>
    </source>
</evidence>
<comment type="caution">
    <text evidence="7">The sequence shown here is derived from an EMBL/GenBank/DDBJ whole genome shotgun (WGS) entry which is preliminary data.</text>
</comment>
<gene>
    <name evidence="7" type="ORF">K933_00227</name>
</gene>
<dbReference type="Gene3D" id="1.10.357.10">
    <property type="entry name" value="Tetracycline Repressor, domain 2"/>
    <property type="match status" value="1"/>
</dbReference>
<dbReference type="SUPFAM" id="SSF48498">
    <property type="entry name" value="Tetracyclin repressor-like, C-terminal domain"/>
    <property type="match status" value="1"/>
</dbReference>
<dbReference type="SUPFAM" id="SSF46689">
    <property type="entry name" value="Homeodomain-like"/>
    <property type="match status" value="1"/>
</dbReference>
<organism evidence="7 8">
    <name type="scientific">Candidatus Halobonum tyrrellensis G22</name>
    <dbReference type="NCBI Taxonomy" id="1324957"/>
    <lineage>
        <taxon>Archaea</taxon>
        <taxon>Methanobacteriati</taxon>
        <taxon>Methanobacteriota</taxon>
        <taxon>Stenosarchaea group</taxon>
        <taxon>Halobacteria</taxon>
        <taxon>Halobacteriales</taxon>
        <taxon>Haloferacaceae</taxon>
        <taxon>Candidatus Halobonum</taxon>
    </lineage>
</organism>
<keyword evidence="2" id="KW-0805">Transcription regulation</keyword>
<dbReference type="Proteomes" id="UP000017840">
    <property type="component" value="Unassembled WGS sequence"/>
</dbReference>
<dbReference type="eggNOG" id="arCOG02646">
    <property type="taxonomic scope" value="Archaea"/>
</dbReference>
<dbReference type="AlphaFoldDB" id="V4J3H9"/>
<evidence type="ECO:0000256" key="2">
    <source>
        <dbReference type="ARBA" id="ARBA00023015"/>
    </source>
</evidence>
<accession>V4J3H9</accession>
<dbReference type="PRINTS" id="PR00455">
    <property type="entry name" value="HTHTETR"/>
</dbReference>
<evidence type="ECO:0000256" key="4">
    <source>
        <dbReference type="ARBA" id="ARBA00023163"/>
    </source>
</evidence>